<feature type="region of interest" description="Disordered" evidence="1">
    <location>
        <begin position="1"/>
        <end position="30"/>
    </location>
</feature>
<dbReference type="InParanoid" id="M4C1V0"/>
<dbReference type="EMBL" id="JH598104">
    <property type="status" value="NOT_ANNOTATED_CDS"/>
    <property type="molecule type" value="Genomic_DNA"/>
</dbReference>
<dbReference type="AlphaFoldDB" id="M4C1V0"/>
<protein>
    <submittedName>
        <fullName evidence="2">Uncharacterized protein</fullName>
    </submittedName>
</protein>
<dbReference type="Proteomes" id="UP000011713">
    <property type="component" value="Unassembled WGS sequence"/>
</dbReference>
<evidence type="ECO:0000313" key="2">
    <source>
        <dbReference type="EnsemblProtists" id="HpaP813051"/>
    </source>
</evidence>
<sequence length="51" mass="5919">MSRTDTYHHKRTMRLHNTNQDSDGPPAQGITWIPPCYQVRTSLVMSAPHQR</sequence>
<reference evidence="2" key="2">
    <citation type="submission" date="2015-06" db="UniProtKB">
        <authorList>
            <consortium name="EnsemblProtists"/>
        </authorList>
    </citation>
    <scope>IDENTIFICATION</scope>
    <source>
        <strain evidence="2">Emoy2</strain>
    </source>
</reference>
<evidence type="ECO:0000256" key="1">
    <source>
        <dbReference type="SAM" id="MobiDB-lite"/>
    </source>
</evidence>
<dbReference type="VEuPathDB" id="FungiDB:HpaG813051"/>
<dbReference type="HOGENOM" id="CLU_3110477_0_0_1"/>
<name>M4C1V0_HYAAE</name>
<organism evidence="2 3">
    <name type="scientific">Hyaloperonospora arabidopsidis (strain Emoy2)</name>
    <name type="common">Downy mildew agent</name>
    <name type="synonym">Peronospora arabidopsidis</name>
    <dbReference type="NCBI Taxonomy" id="559515"/>
    <lineage>
        <taxon>Eukaryota</taxon>
        <taxon>Sar</taxon>
        <taxon>Stramenopiles</taxon>
        <taxon>Oomycota</taxon>
        <taxon>Peronosporomycetes</taxon>
        <taxon>Peronosporales</taxon>
        <taxon>Peronosporaceae</taxon>
        <taxon>Hyaloperonospora</taxon>
    </lineage>
</organism>
<evidence type="ECO:0000313" key="3">
    <source>
        <dbReference type="Proteomes" id="UP000011713"/>
    </source>
</evidence>
<dbReference type="EnsemblProtists" id="HpaT813051">
    <property type="protein sequence ID" value="HpaP813051"/>
    <property type="gene ID" value="HpaG813051"/>
</dbReference>
<accession>M4C1V0</accession>
<proteinExistence type="predicted"/>
<keyword evidence="3" id="KW-1185">Reference proteome</keyword>
<reference evidence="3" key="1">
    <citation type="journal article" date="2010" name="Science">
        <title>Signatures of adaptation to obligate biotrophy in the Hyaloperonospora arabidopsidis genome.</title>
        <authorList>
            <person name="Baxter L."/>
            <person name="Tripathy S."/>
            <person name="Ishaque N."/>
            <person name="Boot N."/>
            <person name="Cabral A."/>
            <person name="Kemen E."/>
            <person name="Thines M."/>
            <person name="Ah-Fong A."/>
            <person name="Anderson R."/>
            <person name="Badejoko W."/>
            <person name="Bittner-Eddy P."/>
            <person name="Boore J.L."/>
            <person name="Chibucos M.C."/>
            <person name="Coates M."/>
            <person name="Dehal P."/>
            <person name="Delehaunty K."/>
            <person name="Dong S."/>
            <person name="Downton P."/>
            <person name="Dumas B."/>
            <person name="Fabro G."/>
            <person name="Fronick C."/>
            <person name="Fuerstenberg S.I."/>
            <person name="Fulton L."/>
            <person name="Gaulin E."/>
            <person name="Govers F."/>
            <person name="Hughes L."/>
            <person name="Humphray S."/>
            <person name="Jiang R.H."/>
            <person name="Judelson H."/>
            <person name="Kamoun S."/>
            <person name="Kyung K."/>
            <person name="Meijer H."/>
            <person name="Minx P."/>
            <person name="Morris P."/>
            <person name="Nelson J."/>
            <person name="Phuntumart V."/>
            <person name="Qutob D."/>
            <person name="Rehmany A."/>
            <person name="Rougon-Cardoso A."/>
            <person name="Ryden P."/>
            <person name="Torto-Alalibo T."/>
            <person name="Studholme D."/>
            <person name="Wang Y."/>
            <person name="Win J."/>
            <person name="Wood J."/>
            <person name="Clifton S.W."/>
            <person name="Rogers J."/>
            <person name="Van den Ackerveken G."/>
            <person name="Jones J.D."/>
            <person name="McDowell J.M."/>
            <person name="Beynon J."/>
            <person name="Tyler B.M."/>
        </authorList>
    </citation>
    <scope>NUCLEOTIDE SEQUENCE [LARGE SCALE GENOMIC DNA]</scope>
    <source>
        <strain evidence="3">Emoy2</strain>
    </source>
</reference>